<evidence type="ECO:0000313" key="5">
    <source>
        <dbReference type="Proteomes" id="UP000233730"/>
    </source>
</evidence>
<proteinExistence type="inferred from homology"/>
<dbReference type="RefSeq" id="WP_257467646.1">
    <property type="nucleotide sequence ID" value="NZ_PCGZ01000010.1"/>
</dbReference>
<dbReference type="InterPro" id="IPR050792">
    <property type="entry name" value="ADP-ribosylglycohydrolase"/>
</dbReference>
<comment type="caution">
    <text evidence="4">The sequence shown here is derived from an EMBL/GenBank/DDBJ whole genome shotgun (WGS) entry which is preliminary data.</text>
</comment>
<dbReference type="InterPro" id="IPR005502">
    <property type="entry name" value="Ribosyl_crysJ1"/>
</dbReference>
<feature type="binding site" evidence="3">
    <location>
        <position position="67"/>
    </location>
    <ligand>
        <name>Mg(2+)</name>
        <dbReference type="ChEBI" id="CHEBI:18420"/>
        <label>1</label>
    </ligand>
</feature>
<keyword evidence="2 4" id="KW-0378">Hydrolase</keyword>
<dbReference type="SUPFAM" id="SSF101478">
    <property type="entry name" value="ADP-ribosylglycohydrolase"/>
    <property type="match status" value="1"/>
</dbReference>
<dbReference type="GO" id="GO:0016787">
    <property type="term" value="F:hydrolase activity"/>
    <property type="evidence" value="ECO:0007669"/>
    <property type="project" value="UniProtKB-KW"/>
</dbReference>
<feature type="binding site" evidence="3">
    <location>
        <position position="65"/>
    </location>
    <ligand>
        <name>Mg(2+)</name>
        <dbReference type="ChEBI" id="CHEBI:18420"/>
        <label>1</label>
    </ligand>
</feature>
<dbReference type="Gene3D" id="1.10.4080.10">
    <property type="entry name" value="ADP-ribosylation/Crystallin J1"/>
    <property type="match status" value="1"/>
</dbReference>
<protein>
    <submittedName>
        <fullName evidence="4">Ribosylglycohydrolase</fullName>
    </submittedName>
</protein>
<dbReference type="Proteomes" id="UP000233730">
    <property type="component" value="Unassembled WGS sequence"/>
</dbReference>
<feature type="binding site" evidence="3">
    <location>
        <position position="244"/>
    </location>
    <ligand>
        <name>Mg(2+)</name>
        <dbReference type="ChEBI" id="CHEBI:18420"/>
        <label>1</label>
    </ligand>
</feature>
<feature type="binding site" evidence="3">
    <location>
        <position position="242"/>
    </location>
    <ligand>
        <name>Mg(2+)</name>
        <dbReference type="ChEBI" id="CHEBI:18420"/>
        <label>1</label>
    </ligand>
</feature>
<sequence>MDTTNITPEDEHAAMATMVLMQTIIYGEAIGDALGVPYEFRERGTFTCTGMVGGGAHRQPAGTYSDDTALMLATLDSLLSCDGTVNEDDMRVRFLAWLDDGKYSADGTVFDVGGATQRALRAGHGMNGERDNGNGSLMRIVPCALFDLSDSDIRRASAVTHAHPTSMDACVTLVHIARELIDMVDVREALAHNGFDGLWHKGRNEIESDGFVLHTLEAALWCLCTTQSYADCVLEAVNLGSDTDTTAAVAGALAALVYGFEDEGEPSGIPEEWMDALRGQEQFLDVILGGPEDVETDPNGAYGDDPLSGERMPLDLDCDQLVASTSSAGLDLFDDARDLCSQAAMMSDEETRAQSFAQAAETLIKAYQVGVFEAAQVLGILYYERHVQAADADAQAFLWFGRGCEHGLADCACYLGDMLRDGRGPDHEPDAQAALDYYNLAFDLAQERFDLDDLDDLASFAIIALRLGESYERRVQDGPDSAQAGDFAFMHYAMASTIAERVVRLGARALGKELRLAQDGVERMRPYASPESLEHERM</sequence>
<evidence type="ECO:0000256" key="2">
    <source>
        <dbReference type="ARBA" id="ARBA00022801"/>
    </source>
</evidence>
<dbReference type="InterPro" id="IPR011990">
    <property type="entry name" value="TPR-like_helical_dom_sf"/>
</dbReference>
<organism evidence="4 5">
    <name type="scientific">Bifidobacterium pseudolongum subsp. globosum</name>
    <dbReference type="NCBI Taxonomy" id="1690"/>
    <lineage>
        <taxon>Bacteria</taxon>
        <taxon>Bacillati</taxon>
        <taxon>Actinomycetota</taxon>
        <taxon>Actinomycetes</taxon>
        <taxon>Bifidobacteriales</taxon>
        <taxon>Bifidobacteriaceae</taxon>
        <taxon>Bifidobacterium</taxon>
    </lineage>
</organism>
<reference evidence="4 5" key="1">
    <citation type="submission" date="2017-10" db="EMBL/GenBank/DDBJ databases">
        <title>Bifidobacterium genomics.</title>
        <authorList>
            <person name="Lugli G.A."/>
            <person name="Milani C."/>
            <person name="Mancabelli L."/>
        </authorList>
    </citation>
    <scope>NUCLEOTIDE SEQUENCE [LARGE SCALE GENOMIC DNA]</scope>
    <source>
        <strain evidence="4 5">1524B</strain>
    </source>
</reference>
<evidence type="ECO:0000313" key="4">
    <source>
        <dbReference type="EMBL" id="PKU89158.1"/>
    </source>
</evidence>
<accession>A0A2N3QEZ3</accession>
<keyword evidence="3" id="KW-0460">Magnesium</keyword>
<dbReference type="AlphaFoldDB" id="A0A2N3QEZ3"/>
<dbReference type="InterPro" id="IPR036705">
    <property type="entry name" value="Ribosyl_crysJ1_sf"/>
</dbReference>
<comment type="cofactor">
    <cofactor evidence="3">
        <name>Mg(2+)</name>
        <dbReference type="ChEBI" id="CHEBI:18420"/>
    </cofactor>
    <text evidence="3">Binds 2 magnesium ions per subunit.</text>
</comment>
<dbReference type="Pfam" id="PF03747">
    <property type="entry name" value="ADP_ribosyl_GH"/>
    <property type="match status" value="1"/>
</dbReference>
<dbReference type="PANTHER" id="PTHR16222:SF24">
    <property type="entry name" value="ADP-RIBOSYLHYDROLASE ARH3"/>
    <property type="match status" value="1"/>
</dbReference>
<name>A0A2N3QEZ3_9BIFI</name>
<feature type="binding site" evidence="3">
    <location>
        <position position="66"/>
    </location>
    <ligand>
        <name>Mg(2+)</name>
        <dbReference type="ChEBI" id="CHEBI:18420"/>
        <label>1</label>
    </ligand>
</feature>
<dbReference type="PANTHER" id="PTHR16222">
    <property type="entry name" value="ADP-RIBOSYLGLYCOHYDROLASE"/>
    <property type="match status" value="1"/>
</dbReference>
<evidence type="ECO:0000256" key="3">
    <source>
        <dbReference type="PIRSR" id="PIRSR605502-1"/>
    </source>
</evidence>
<dbReference type="GO" id="GO:0046872">
    <property type="term" value="F:metal ion binding"/>
    <property type="evidence" value="ECO:0007669"/>
    <property type="project" value="UniProtKB-KW"/>
</dbReference>
<gene>
    <name evidence="4" type="ORF">CQR46_1541</name>
</gene>
<keyword evidence="3" id="KW-0479">Metal-binding</keyword>
<dbReference type="SUPFAM" id="SSF81901">
    <property type="entry name" value="HCP-like"/>
    <property type="match status" value="1"/>
</dbReference>
<feature type="binding site" evidence="3">
    <location>
        <position position="245"/>
    </location>
    <ligand>
        <name>Mg(2+)</name>
        <dbReference type="ChEBI" id="CHEBI:18420"/>
        <label>1</label>
    </ligand>
</feature>
<dbReference type="EMBL" id="PCGZ01000010">
    <property type="protein sequence ID" value="PKU89158.1"/>
    <property type="molecule type" value="Genomic_DNA"/>
</dbReference>
<evidence type="ECO:0000256" key="1">
    <source>
        <dbReference type="ARBA" id="ARBA00010702"/>
    </source>
</evidence>
<dbReference type="Gene3D" id="1.25.40.10">
    <property type="entry name" value="Tetratricopeptide repeat domain"/>
    <property type="match status" value="1"/>
</dbReference>
<comment type="similarity">
    <text evidence="1">Belongs to the ADP-ribosylglycohydrolase family.</text>
</comment>